<dbReference type="InterPro" id="IPR052203">
    <property type="entry name" value="GHMP_Kinase-Related"/>
</dbReference>
<dbReference type="Ensembl" id="ENSSSCT00040093151.1">
    <property type="protein sequence ID" value="ENSSSCP00040041157.1"/>
    <property type="gene ID" value="ENSSSCG00040068069.1"/>
</dbReference>
<sequence>MEQPKGVDWTVIILTCQYKDSVEVFQKELEIRQKREQIPASTLLLAVEDPEVHVGSGGATLNALLVAAEHLSARAGFTVSVPEMPPLAQQGWGPQTEPCQGLGAPLTCPVPFGLQFLHL</sequence>
<dbReference type="AlphaFoldDB" id="A0A8D1FNA4"/>
<proteinExistence type="predicted"/>
<dbReference type="PANTHER" id="PTHR32463">
    <property type="entry name" value="L-FUCOSE KINASE"/>
    <property type="match status" value="1"/>
</dbReference>
<evidence type="ECO:0000313" key="4">
    <source>
        <dbReference type="Proteomes" id="UP000694722"/>
    </source>
</evidence>
<keyword evidence="2" id="KW-0418">Kinase</keyword>
<accession>A0A8D1FNA4</accession>
<organism evidence="3 4">
    <name type="scientific">Sus scrofa</name>
    <name type="common">Pig</name>
    <dbReference type="NCBI Taxonomy" id="9823"/>
    <lineage>
        <taxon>Eukaryota</taxon>
        <taxon>Metazoa</taxon>
        <taxon>Chordata</taxon>
        <taxon>Craniata</taxon>
        <taxon>Vertebrata</taxon>
        <taxon>Euteleostomi</taxon>
        <taxon>Mammalia</taxon>
        <taxon>Eutheria</taxon>
        <taxon>Laurasiatheria</taxon>
        <taxon>Artiodactyla</taxon>
        <taxon>Suina</taxon>
        <taxon>Suidae</taxon>
        <taxon>Sus</taxon>
    </lineage>
</organism>
<keyword evidence="1" id="KW-0808">Transferase</keyword>
<dbReference type="Proteomes" id="UP000694722">
    <property type="component" value="Unplaced"/>
</dbReference>
<name>A0A8D1FNA4_PIG</name>
<evidence type="ECO:0000313" key="3">
    <source>
        <dbReference type="Ensembl" id="ENSSSCP00040041157.1"/>
    </source>
</evidence>
<evidence type="ECO:0000256" key="2">
    <source>
        <dbReference type="ARBA" id="ARBA00022777"/>
    </source>
</evidence>
<dbReference type="GO" id="GO:0016301">
    <property type="term" value="F:kinase activity"/>
    <property type="evidence" value="ECO:0007669"/>
    <property type="project" value="UniProtKB-KW"/>
</dbReference>
<evidence type="ECO:0000256" key="1">
    <source>
        <dbReference type="ARBA" id="ARBA00022679"/>
    </source>
</evidence>
<dbReference type="PANTHER" id="PTHR32463:SF0">
    <property type="entry name" value="L-FUCOSE KINASE"/>
    <property type="match status" value="1"/>
</dbReference>
<reference evidence="3" key="1">
    <citation type="submission" date="2025-08" db="UniProtKB">
        <authorList>
            <consortium name="Ensembl"/>
        </authorList>
    </citation>
    <scope>IDENTIFICATION</scope>
</reference>
<protein>
    <submittedName>
        <fullName evidence="3">Uncharacterized protein</fullName>
    </submittedName>
</protein>